<dbReference type="RefSeq" id="WP_163803417.1">
    <property type="nucleotide sequence ID" value="NZ_AP022620.1"/>
</dbReference>
<dbReference type="GO" id="GO:0030288">
    <property type="term" value="C:outer membrane-bounded periplasmic space"/>
    <property type="evidence" value="ECO:0007669"/>
    <property type="project" value="InterPro"/>
</dbReference>
<dbReference type="KEGG" id="many:MANY_12050"/>
<dbReference type="Pfam" id="PF00144">
    <property type="entry name" value="Beta-lactamase"/>
    <property type="match status" value="1"/>
</dbReference>
<proteinExistence type="inferred from homology"/>
<dbReference type="SUPFAM" id="SSF56601">
    <property type="entry name" value="beta-lactamase/transpeptidase-like"/>
    <property type="match status" value="1"/>
</dbReference>
<dbReference type="PANTHER" id="PTHR46825:SF9">
    <property type="entry name" value="BETA-LACTAMASE-RELATED DOMAIN-CONTAINING PROTEIN"/>
    <property type="match status" value="1"/>
</dbReference>
<dbReference type="InterPro" id="IPR001466">
    <property type="entry name" value="Beta-lactam-related"/>
</dbReference>
<feature type="domain" description="Beta-lactamase-related" evidence="6">
    <location>
        <begin position="7"/>
        <end position="340"/>
    </location>
</feature>
<keyword evidence="3 5" id="KW-0378">Hydrolase</keyword>
<accession>A0A6N4W5T0</accession>
<evidence type="ECO:0000313" key="8">
    <source>
        <dbReference type="Proteomes" id="UP000467249"/>
    </source>
</evidence>
<protein>
    <recommendedName>
        <fullName evidence="5">Beta-lactamase</fullName>
        <ecNumber evidence="5">3.5.2.6</ecNumber>
    </recommendedName>
</protein>
<dbReference type="GO" id="GO:0046677">
    <property type="term" value="P:response to antibiotic"/>
    <property type="evidence" value="ECO:0007669"/>
    <property type="project" value="UniProtKB-UniRule"/>
</dbReference>
<dbReference type="Proteomes" id="UP000467249">
    <property type="component" value="Chromosome"/>
</dbReference>
<dbReference type="GO" id="GO:0008800">
    <property type="term" value="F:beta-lactamase activity"/>
    <property type="evidence" value="ECO:0007669"/>
    <property type="project" value="UniProtKB-UniRule"/>
</dbReference>
<dbReference type="GO" id="GO:0017001">
    <property type="term" value="P:antibiotic catabolic process"/>
    <property type="evidence" value="ECO:0007669"/>
    <property type="project" value="InterPro"/>
</dbReference>
<keyword evidence="8" id="KW-1185">Reference proteome</keyword>
<comment type="similarity">
    <text evidence="2 5">Belongs to the class-C beta-lactamase family.</text>
</comment>
<dbReference type="Gene3D" id="3.40.710.10">
    <property type="entry name" value="DD-peptidase/beta-lactamase superfamily"/>
    <property type="match status" value="1"/>
</dbReference>
<gene>
    <name evidence="7" type="ORF">MANY_12050</name>
</gene>
<evidence type="ECO:0000256" key="3">
    <source>
        <dbReference type="ARBA" id="ARBA00022801"/>
    </source>
</evidence>
<dbReference type="AlphaFoldDB" id="A0A6N4W5T0"/>
<evidence type="ECO:0000313" key="7">
    <source>
        <dbReference type="EMBL" id="BBZ75868.1"/>
    </source>
</evidence>
<organism evidence="7 8">
    <name type="scientific">Mycolicibacterium anyangense</name>
    <dbReference type="NCBI Taxonomy" id="1431246"/>
    <lineage>
        <taxon>Bacteria</taxon>
        <taxon>Bacillati</taxon>
        <taxon>Actinomycetota</taxon>
        <taxon>Actinomycetes</taxon>
        <taxon>Mycobacteriales</taxon>
        <taxon>Mycobacteriaceae</taxon>
        <taxon>Mycolicibacterium</taxon>
    </lineage>
</organism>
<evidence type="ECO:0000256" key="5">
    <source>
        <dbReference type="RuleBase" id="RU361140"/>
    </source>
</evidence>
<dbReference type="InterPro" id="IPR050491">
    <property type="entry name" value="AmpC-like"/>
</dbReference>
<reference evidence="7 8" key="1">
    <citation type="journal article" date="2019" name="Emerg. Microbes Infect.">
        <title>Comprehensive subspecies identification of 175 nontuberculous mycobacteria species based on 7547 genomic profiles.</title>
        <authorList>
            <person name="Matsumoto Y."/>
            <person name="Kinjo T."/>
            <person name="Motooka D."/>
            <person name="Nabeya D."/>
            <person name="Jung N."/>
            <person name="Uechi K."/>
            <person name="Horii T."/>
            <person name="Iida T."/>
            <person name="Fujita J."/>
            <person name="Nakamura S."/>
        </authorList>
    </citation>
    <scope>NUCLEOTIDE SEQUENCE [LARGE SCALE GENOMIC DNA]</scope>
    <source>
        <strain evidence="7 8">JCM 30275</strain>
    </source>
</reference>
<keyword evidence="4 5" id="KW-0046">Antibiotic resistance</keyword>
<comment type="catalytic activity">
    <reaction evidence="1 5">
        <text>a beta-lactam + H2O = a substituted beta-amino acid</text>
        <dbReference type="Rhea" id="RHEA:20401"/>
        <dbReference type="ChEBI" id="CHEBI:15377"/>
        <dbReference type="ChEBI" id="CHEBI:35627"/>
        <dbReference type="ChEBI" id="CHEBI:140347"/>
        <dbReference type="EC" id="3.5.2.6"/>
    </reaction>
</comment>
<dbReference type="InterPro" id="IPR012338">
    <property type="entry name" value="Beta-lactam/transpept-like"/>
</dbReference>
<dbReference type="EMBL" id="AP022620">
    <property type="protein sequence ID" value="BBZ75868.1"/>
    <property type="molecule type" value="Genomic_DNA"/>
</dbReference>
<name>A0A6N4W5T0_9MYCO</name>
<evidence type="ECO:0000256" key="1">
    <source>
        <dbReference type="ARBA" id="ARBA00001526"/>
    </source>
</evidence>
<sequence length="552" mass="59137">MLSSTVATIAEAWAVPGGAVLAVDKHRELFSYRFGHADVAAGIPVAAHHLFEIGSISKVFNAIAILQLARRGLIRLDDPVGTVLEWLPDPLRANGITIDRLLTHTAGLVASTEALPDELGQVAAFTGPVSPAAPGTFFHYSNLGFLLLGQAARQVCGRGLDEVVREQILVPLQMNSTIARVTHEDYSRLARGYQPLHDDRPWTPGEPLVVAPWLEVAGSDGNIAATVSDLAIFARMLLGRGTVNDTSILHPDDFDIMIGSTAPDGEDILSLPGVAATESSRYGLGVNVERAGGRTVLSHGGGMVGYASFLLVDLDDEFAVCVVTNANGDSPIAEAIARSVAAELRSPGCVDTEGLTPRWWPAAVAQGYAGEFIDESGDSAALEGPRSILVTVEEHRGDRMRLTLEWAGGREPLLRTWTRGAVVQAPALAKYSLNYHDDSWHWGPRTFTRAGTPTAAAPSDADLEPFCGHYRSYSPWYTNFRVVLRRGRLYLIAPGGVEAPTDDAELIAVGDQTFRVGADPRLPERISFGPAVGGVAAWATRDGCRYSRSFTD</sequence>
<dbReference type="PROSITE" id="PS00336">
    <property type="entry name" value="BETA_LACTAMASE_C"/>
    <property type="match status" value="1"/>
</dbReference>
<evidence type="ECO:0000256" key="4">
    <source>
        <dbReference type="ARBA" id="ARBA00023251"/>
    </source>
</evidence>
<dbReference type="PANTHER" id="PTHR46825">
    <property type="entry name" value="D-ALANYL-D-ALANINE-CARBOXYPEPTIDASE/ENDOPEPTIDASE AMPH"/>
    <property type="match status" value="1"/>
</dbReference>
<dbReference type="InterPro" id="IPR001586">
    <property type="entry name" value="Beta-lactam_class-C_AS"/>
</dbReference>
<evidence type="ECO:0000259" key="6">
    <source>
        <dbReference type="Pfam" id="PF00144"/>
    </source>
</evidence>
<dbReference type="EC" id="3.5.2.6" evidence="5"/>
<evidence type="ECO:0000256" key="2">
    <source>
        <dbReference type="ARBA" id="ARBA00007840"/>
    </source>
</evidence>